<reference evidence="2" key="1">
    <citation type="submission" date="2022-12" db="EMBL/GenBank/DDBJ databases">
        <authorList>
            <person name="Wang J."/>
        </authorList>
    </citation>
    <scope>NUCLEOTIDE SEQUENCE</scope>
    <source>
        <strain evidence="2">HY-42-06</strain>
    </source>
</reference>
<keyword evidence="1" id="KW-0812">Transmembrane</keyword>
<name>A0ABT4CLD3_9CLOT</name>
<evidence type="ECO:0000313" key="3">
    <source>
        <dbReference type="Proteomes" id="UP001079657"/>
    </source>
</evidence>
<proteinExistence type="predicted"/>
<feature type="transmembrane region" description="Helical" evidence="1">
    <location>
        <begin position="6"/>
        <end position="24"/>
    </location>
</feature>
<dbReference type="EMBL" id="JAPQES010000001">
    <property type="protein sequence ID" value="MCY6369855.1"/>
    <property type="molecule type" value="Genomic_DNA"/>
</dbReference>
<keyword evidence="1" id="KW-0472">Membrane</keyword>
<keyword evidence="3" id="KW-1185">Reference proteome</keyword>
<sequence length="63" mass="6956">MKVLDLFGKYFLLLILIQGCILAFFDAKSFEISNLNEVARKAKIVGIGSIIAAVILFILRAVI</sequence>
<accession>A0ABT4CLD3</accession>
<comment type="caution">
    <text evidence="2">The sequence shown here is derived from an EMBL/GenBank/DDBJ whole genome shotgun (WGS) entry which is preliminary data.</text>
</comment>
<organism evidence="2 3">
    <name type="scientific">Clostridium ganghwense</name>
    <dbReference type="NCBI Taxonomy" id="312089"/>
    <lineage>
        <taxon>Bacteria</taxon>
        <taxon>Bacillati</taxon>
        <taxon>Bacillota</taxon>
        <taxon>Clostridia</taxon>
        <taxon>Eubacteriales</taxon>
        <taxon>Clostridiaceae</taxon>
        <taxon>Clostridium</taxon>
    </lineage>
</organism>
<dbReference type="NCBIfam" id="NF042414">
    <property type="entry name" value="CLC_0170_fam"/>
    <property type="match status" value="1"/>
</dbReference>
<dbReference type="PROSITE" id="PS51257">
    <property type="entry name" value="PROKAR_LIPOPROTEIN"/>
    <property type="match status" value="1"/>
</dbReference>
<evidence type="ECO:0000256" key="1">
    <source>
        <dbReference type="SAM" id="Phobius"/>
    </source>
</evidence>
<feature type="transmembrane region" description="Helical" evidence="1">
    <location>
        <begin position="44"/>
        <end position="62"/>
    </location>
</feature>
<keyword evidence="1" id="KW-1133">Transmembrane helix</keyword>
<evidence type="ECO:0000313" key="2">
    <source>
        <dbReference type="EMBL" id="MCY6369855.1"/>
    </source>
</evidence>
<protein>
    <submittedName>
        <fullName evidence="2">Uncharacterized protein</fullName>
    </submittedName>
</protein>
<dbReference type="RefSeq" id="WP_268048241.1">
    <property type="nucleotide sequence ID" value="NZ_JAPQES010000001.1"/>
</dbReference>
<gene>
    <name evidence="2" type="ORF">OXH55_04355</name>
</gene>
<dbReference type="InterPro" id="IPR049971">
    <property type="entry name" value="CLC_0170-like"/>
</dbReference>
<dbReference type="Proteomes" id="UP001079657">
    <property type="component" value="Unassembled WGS sequence"/>
</dbReference>